<dbReference type="Gene3D" id="3.40.50.80">
    <property type="entry name" value="Nucleotide-binding domain of ferredoxin-NADP reductase (FNR) module"/>
    <property type="match status" value="1"/>
</dbReference>
<organism evidence="2 3">
    <name type="scientific">Brevibacterium aurantiacum</name>
    <dbReference type="NCBI Taxonomy" id="273384"/>
    <lineage>
        <taxon>Bacteria</taxon>
        <taxon>Bacillati</taxon>
        <taxon>Actinomycetota</taxon>
        <taxon>Actinomycetes</taxon>
        <taxon>Micrococcales</taxon>
        <taxon>Brevibacteriaceae</taxon>
        <taxon>Brevibacterium</taxon>
    </lineage>
</organism>
<name>A0A2H1KRY8_BREAU</name>
<dbReference type="GO" id="GO:0016491">
    <property type="term" value="F:oxidoreductase activity"/>
    <property type="evidence" value="ECO:0007669"/>
    <property type="project" value="InterPro"/>
</dbReference>
<evidence type="ECO:0000313" key="3">
    <source>
        <dbReference type="Proteomes" id="UP000234327"/>
    </source>
</evidence>
<dbReference type="InterPro" id="IPR039261">
    <property type="entry name" value="FNR_nucleotide-bd"/>
</dbReference>
<reference evidence="2 3" key="1">
    <citation type="submission" date="2017-03" db="EMBL/GenBank/DDBJ databases">
        <authorList>
            <person name="Afonso C.L."/>
            <person name="Miller P.J."/>
            <person name="Scott M.A."/>
            <person name="Spackman E."/>
            <person name="Goraichik I."/>
            <person name="Dimitrov K.M."/>
            <person name="Suarez D.L."/>
            <person name="Swayne D.E."/>
        </authorList>
    </citation>
    <scope>NUCLEOTIDE SEQUENCE [LARGE SCALE GENOMIC DNA]</scope>
    <source>
        <strain evidence="3">6(3)</strain>
    </source>
</reference>
<dbReference type="InterPro" id="IPR013113">
    <property type="entry name" value="SIP_FAD-bd"/>
</dbReference>
<dbReference type="Pfam" id="PF08021">
    <property type="entry name" value="FAD_binding_9"/>
    <property type="match status" value="1"/>
</dbReference>
<feature type="domain" description="FAD-binding FR-type" evidence="1">
    <location>
        <begin position="28"/>
        <end position="143"/>
    </location>
</feature>
<gene>
    <name evidence="2" type="ORF">BAURA63_03669</name>
</gene>
<dbReference type="Proteomes" id="UP000234327">
    <property type="component" value="Unassembled WGS sequence"/>
</dbReference>
<dbReference type="AlphaFoldDB" id="A0A2H1KRY8"/>
<dbReference type="InterPro" id="IPR017927">
    <property type="entry name" value="FAD-bd_FR_type"/>
</dbReference>
<dbReference type="PANTHER" id="PTHR30157">
    <property type="entry name" value="FERRIC REDUCTASE, NADPH-DEPENDENT"/>
    <property type="match status" value="1"/>
</dbReference>
<dbReference type="InterPro" id="IPR007037">
    <property type="entry name" value="SIP_rossman_dom"/>
</dbReference>
<dbReference type="PROSITE" id="PS51384">
    <property type="entry name" value="FAD_FR"/>
    <property type="match status" value="1"/>
</dbReference>
<dbReference type="Pfam" id="PF04954">
    <property type="entry name" value="SIP"/>
    <property type="match status" value="1"/>
</dbReference>
<protein>
    <submittedName>
        <fullName evidence="2">NADPH-dependent ferric siderophore reductase, contains FAD-binding and SIP domains</fullName>
    </submittedName>
</protein>
<evidence type="ECO:0000259" key="1">
    <source>
        <dbReference type="PROSITE" id="PS51384"/>
    </source>
</evidence>
<dbReference type="SUPFAM" id="SSF63380">
    <property type="entry name" value="Riboflavin synthase domain-like"/>
    <property type="match status" value="1"/>
</dbReference>
<accession>A0A2H1KRY8</accession>
<dbReference type="CDD" id="cd06193">
    <property type="entry name" value="siderophore_interacting"/>
    <property type="match status" value="1"/>
</dbReference>
<evidence type="ECO:0000313" key="2">
    <source>
        <dbReference type="EMBL" id="SMY02573.1"/>
    </source>
</evidence>
<dbReference type="RefSeq" id="WP_006821245.1">
    <property type="nucleotide sequence ID" value="NZ_FXYZ01000035.1"/>
</dbReference>
<dbReference type="GeneID" id="82878926"/>
<dbReference type="Gene3D" id="2.40.30.10">
    <property type="entry name" value="Translation factors"/>
    <property type="match status" value="1"/>
</dbReference>
<sequence>MTDSINLTQDELAGLLEVLKHPDHQQGLEDRYLTVTAIEHRARKLTRISATISGDDPLNEWTLANPTVRVALPEPPEEFAAIPGVPKTTTRVYTLVEIDPATRTAQIDLVVHAEASPAMRWLAQLRIGDRIDIVGPRPHRTPGEGTPRVLLADSSALPAATRLLRTMPHVDETFVFAAVPEDEFAILQQEISALAEPITAFRVEPHGQYPLATAFAEFDLTTDASVWAAGEREDMREIRHRCKHHLGLLSEQTQVFGYWKYGMTNTRLDFARLRATQKGLAAGRAFTDTDDFEIEL</sequence>
<dbReference type="InterPro" id="IPR039374">
    <property type="entry name" value="SIP_fam"/>
</dbReference>
<dbReference type="InterPro" id="IPR017938">
    <property type="entry name" value="Riboflavin_synthase-like_b-brl"/>
</dbReference>
<dbReference type="PANTHER" id="PTHR30157:SF0">
    <property type="entry name" value="NADPH-DEPENDENT FERRIC-CHELATE REDUCTASE"/>
    <property type="match status" value="1"/>
</dbReference>
<dbReference type="EMBL" id="FXYZ01000035">
    <property type="protein sequence ID" value="SMY02573.1"/>
    <property type="molecule type" value="Genomic_DNA"/>
</dbReference>
<proteinExistence type="predicted"/>